<name>A0A089YFK8_9PSED</name>
<organism evidence="2 3">
    <name type="scientific">Pseudomonas cremoricolorata</name>
    <dbReference type="NCBI Taxonomy" id="157783"/>
    <lineage>
        <taxon>Bacteria</taxon>
        <taxon>Pseudomonadati</taxon>
        <taxon>Pseudomonadota</taxon>
        <taxon>Gammaproteobacteria</taxon>
        <taxon>Pseudomonadales</taxon>
        <taxon>Pseudomonadaceae</taxon>
        <taxon>Pseudomonas</taxon>
    </lineage>
</organism>
<evidence type="ECO:0000313" key="2">
    <source>
        <dbReference type="EMBL" id="AIR90518.1"/>
    </source>
</evidence>
<sequence length="235" mass="25413">MKYLIDKAAFDALEPALQALYKAQGDNYVLTVEGLPQNEDLEGLKRQNQTLLDEAKAAKQRARDAEQQREQQAVEAAKAKGDYESLYASSEQALAAERQKLADLQAGIEKRDLSGAASKVAAQIADGPNAEILAEFLERRLRIVDGQVRVTDSSGNLTVSTLEQLGKEFQEEPRYASLVRGSQAGGGGAAGSPGGGAAPKWEELSGMERVELRRNNPAEHARLKEAHEKASKKGK</sequence>
<evidence type="ECO:0000256" key="1">
    <source>
        <dbReference type="SAM" id="MobiDB-lite"/>
    </source>
</evidence>
<protein>
    <recommendedName>
        <fullName evidence="4">Phage protein</fullName>
    </recommendedName>
</protein>
<reference evidence="2 3" key="1">
    <citation type="submission" date="2014-09" db="EMBL/GenBank/DDBJ databases">
        <authorList>
            <person name="Chan K.-G."/>
        </authorList>
    </citation>
    <scope>NUCLEOTIDE SEQUENCE [LARGE SCALE GENOMIC DNA]</scope>
    <source>
        <strain evidence="2 3">ND07</strain>
    </source>
</reference>
<feature type="region of interest" description="Disordered" evidence="1">
    <location>
        <begin position="56"/>
        <end position="76"/>
    </location>
</feature>
<dbReference type="AlphaFoldDB" id="A0A089YFK8"/>
<dbReference type="RefSeq" id="WP_038413111.1">
    <property type="nucleotide sequence ID" value="NZ_CP009455.1"/>
</dbReference>
<evidence type="ECO:0008006" key="4">
    <source>
        <dbReference type="Google" id="ProtNLM"/>
    </source>
</evidence>
<gene>
    <name evidence="2" type="ORF">LK03_15035</name>
</gene>
<feature type="region of interest" description="Disordered" evidence="1">
    <location>
        <begin position="178"/>
        <end position="235"/>
    </location>
</feature>
<dbReference type="STRING" id="157783.LK03_15035"/>
<dbReference type="Proteomes" id="UP000029493">
    <property type="component" value="Chromosome"/>
</dbReference>
<feature type="compositionally biased region" description="Gly residues" evidence="1">
    <location>
        <begin position="183"/>
        <end position="197"/>
    </location>
</feature>
<keyword evidence="3" id="KW-1185">Reference proteome</keyword>
<feature type="compositionally biased region" description="Basic and acidic residues" evidence="1">
    <location>
        <begin position="56"/>
        <end position="69"/>
    </location>
</feature>
<dbReference type="OrthoDB" id="6636332at2"/>
<dbReference type="KEGG" id="psw:LK03_15035"/>
<evidence type="ECO:0000313" key="3">
    <source>
        <dbReference type="Proteomes" id="UP000029493"/>
    </source>
</evidence>
<feature type="compositionally biased region" description="Basic and acidic residues" evidence="1">
    <location>
        <begin position="200"/>
        <end position="235"/>
    </location>
</feature>
<proteinExistence type="predicted"/>
<accession>A0A089YFK8</accession>
<dbReference type="EMBL" id="CP009455">
    <property type="protein sequence ID" value="AIR90518.1"/>
    <property type="molecule type" value="Genomic_DNA"/>
</dbReference>